<name>A0A1B8ZDV9_9FLAO</name>
<dbReference type="AlphaFoldDB" id="A0A1B8ZDV9"/>
<proteinExistence type="predicted"/>
<comment type="caution">
    <text evidence="1">The sequence shown here is derived from an EMBL/GenBank/DDBJ whole genome shotgun (WGS) entry which is preliminary data.</text>
</comment>
<evidence type="ECO:0000313" key="1">
    <source>
        <dbReference type="EMBL" id="OCA69808.1"/>
    </source>
</evidence>
<sequence>MVSQIIKKNIRLLSEKFNHEISYYENGVLIKSEKNFIEIIPQHQKKLLVKYNIEDGIDEVEILDFEIYDLLINIFRRKELETIALNLSFPLNLKDLEEEFGDLNKFEEYLMSLVESNTDYINIGGNRVLTEFYKNTLILRDDIGHAKSNVINLSNDKI</sequence>
<keyword evidence="2" id="KW-1185">Reference proteome</keyword>
<dbReference type="EMBL" id="MAYH01000045">
    <property type="protein sequence ID" value="OCA69808.1"/>
    <property type="molecule type" value="Genomic_DNA"/>
</dbReference>
<dbReference type="RefSeq" id="WP_065395968.1">
    <property type="nucleotide sequence ID" value="NZ_MAYH01000045.1"/>
</dbReference>
<evidence type="ECO:0000313" key="2">
    <source>
        <dbReference type="Proteomes" id="UP000092651"/>
    </source>
</evidence>
<organism evidence="1 2">
    <name type="scientific">Chryseobacterium artocarpi</name>
    <dbReference type="NCBI Taxonomy" id="1414727"/>
    <lineage>
        <taxon>Bacteria</taxon>
        <taxon>Pseudomonadati</taxon>
        <taxon>Bacteroidota</taxon>
        <taxon>Flavobacteriia</taxon>
        <taxon>Flavobacteriales</taxon>
        <taxon>Weeksellaceae</taxon>
        <taxon>Chryseobacterium group</taxon>
        <taxon>Chryseobacterium</taxon>
    </lineage>
</organism>
<accession>A0A1B8ZDV9</accession>
<dbReference type="OrthoDB" id="1251099at2"/>
<dbReference type="Proteomes" id="UP000092651">
    <property type="component" value="Unassembled WGS sequence"/>
</dbReference>
<gene>
    <name evidence="1" type="ORF">BBI01_16950</name>
</gene>
<reference evidence="1 2" key="1">
    <citation type="submission" date="2016-07" db="EMBL/GenBank/DDBJ databases">
        <authorList>
            <person name="Jeong J.-J."/>
            <person name="Kim D.W."/>
            <person name="Sang M.K."/>
            <person name="Choi I.-G."/>
            <person name="Kim K.D."/>
        </authorList>
    </citation>
    <scope>NUCLEOTIDE SEQUENCE [LARGE SCALE GENOMIC DNA]</scope>
    <source>
        <strain evidence="1 2">UTM-3</strain>
    </source>
</reference>
<protein>
    <submittedName>
        <fullName evidence="1">Uncharacterized protein</fullName>
    </submittedName>
</protein>